<dbReference type="GO" id="GO:0015721">
    <property type="term" value="P:bile acid and bile salt transport"/>
    <property type="evidence" value="ECO:0007669"/>
    <property type="project" value="TreeGrafter"/>
</dbReference>
<comment type="similarity">
    <text evidence="2">Belongs to the membrane fusion protein (MFP) (TC 8.A.1) family.</text>
</comment>
<dbReference type="Pfam" id="PF25967">
    <property type="entry name" value="RND-MFP_C"/>
    <property type="match status" value="1"/>
</dbReference>
<evidence type="ECO:0000256" key="2">
    <source>
        <dbReference type="ARBA" id="ARBA00009477"/>
    </source>
</evidence>
<dbReference type="KEGG" id="pre:PCA10_25880"/>
<dbReference type="RefSeq" id="WP_016492514.1">
    <property type="nucleotide sequence ID" value="NC_021499.1"/>
</dbReference>
<feature type="domain" description="Multidrug resistance protein MdtA-like alpha-helical hairpin" evidence="6">
    <location>
        <begin position="100"/>
        <end position="169"/>
    </location>
</feature>
<keyword evidence="3" id="KW-0813">Transport</keyword>
<keyword evidence="11" id="KW-1185">Reference proteome</keyword>
<dbReference type="InterPro" id="IPR058626">
    <property type="entry name" value="MdtA-like_b-barrel"/>
</dbReference>
<evidence type="ECO:0000256" key="5">
    <source>
        <dbReference type="SAM" id="Coils"/>
    </source>
</evidence>
<dbReference type="PANTHER" id="PTHR30158">
    <property type="entry name" value="ACRA/E-RELATED COMPONENT OF DRUG EFFLUX TRANSPORTER"/>
    <property type="match status" value="1"/>
</dbReference>
<proteinExistence type="inferred from homology"/>
<dbReference type="Proteomes" id="UP000015503">
    <property type="component" value="Chromosome"/>
</dbReference>
<dbReference type="Pfam" id="PF25876">
    <property type="entry name" value="HH_MFP_RND"/>
    <property type="match status" value="1"/>
</dbReference>
<dbReference type="eggNOG" id="COG0845">
    <property type="taxonomic scope" value="Bacteria"/>
</dbReference>
<dbReference type="PANTHER" id="PTHR30158:SF3">
    <property type="entry name" value="MULTIDRUG EFFLUX PUMP SUBUNIT ACRA-RELATED"/>
    <property type="match status" value="1"/>
</dbReference>
<organism evidence="10 11">
    <name type="scientific">Metapseudomonas resinovorans NBRC 106553</name>
    <dbReference type="NCBI Taxonomy" id="1245471"/>
    <lineage>
        <taxon>Bacteria</taxon>
        <taxon>Pseudomonadati</taxon>
        <taxon>Pseudomonadota</taxon>
        <taxon>Gammaproteobacteria</taxon>
        <taxon>Pseudomonadales</taxon>
        <taxon>Pseudomonadaceae</taxon>
        <taxon>Metapseudomonas</taxon>
    </lineage>
</organism>
<dbReference type="HOGENOM" id="CLU_018816_2_1_6"/>
<reference evidence="10 11" key="1">
    <citation type="journal article" date="2013" name="Genome Announc.">
        <title>Complete Genome Sequence of the Carbazole Degrader Pseudomonas resinovorans Strain CA10 (NBRC 106553).</title>
        <authorList>
            <person name="Shintani M."/>
            <person name="Hosoyama A."/>
            <person name="Ohji S."/>
            <person name="Tsuchikane K."/>
            <person name="Takarada H."/>
            <person name="Yamazoe A."/>
            <person name="Fujita N."/>
            <person name="Nojiri H."/>
        </authorList>
    </citation>
    <scope>NUCLEOTIDE SEQUENCE [LARGE SCALE GENOMIC DNA]</scope>
    <source>
        <strain evidence="10 11">NBRC 106553</strain>
    </source>
</reference>
<dbReference type="GO" id="GO:0030313">
    <property type="term" value="C:cell envelope"/>
    <property type="evidence" value="ECO:0007669"/>
    <property type="project" value="UniProtKB-SubCell"/>
</dbReference>
<dbReference type="Pfam" id="PF25944">
    <property type="entry name" value="Beta-barrel_RND"/>
    <property type="match status" value="1"/>
</dbReference>
<dbReference type="InterPro" id="IPR058627">
    <property type="entry name" value="MdtA-like_C"/>
</dbReference>
<dbReference type="Gene3D" id="2.40.50.100">
    <property type="match status" value="1"/>
</dbReference>
<evidence type="ECO:0000256" key="4">
    <source>
        <dbReference type="ARBA" id="ARBA00023054"/>
    </source>
</evidence>
<sequence>MKATQSGTLVLALTLTLQCSPLAVTRVLAQDAPLVAVEAVPIKDTAQSHEFVGRVEAVNAVDILARVDGFLDGRLFNEGDAVQRGQELFAIERKTYEIALTEAQAALASARAVALDAERELQRNQTLVRRQNVAQAVLEQSETARDSARASVMAAEARVSQAELNLSYTHIKAPIDGRIGTATFSVGSLVGPSSGPLARVVQSDPIRVVFSVSDRTILDLRAAAGGLTKDQLAKRFSTAVRLSNGQQLDQAGAIDFFNNEIDPLTGTLAIRTLVANPQALLLPGQFVTVVVRDIDQKLRPVVPLGAVQQDREGKFVLLVDYASKVAVRRIGVSTQVAGGWVVDDGLEGGEKLIVEGFQNAAPGTLVKVTEVGTDDPAGAAQSGKAP</sequence>
<feature type="domain" description="Multidrug resistance protein MdtA-like barrel-sandwich hybrid" evidence="7">
    <location>
        <begin position="59"/>
        <end position="190"/>
    </location>
</feature>
<dbReference type="Gene3D" id="2.40.420.20">
    <property type="match status" value="1"/>
</dbReference>
<evidence type="ECO:0000313" key="10">
    <source>
        <dbReference type="EMBL" id="BAN48320.1"/>
    </source>
</evidence>
<comment type="subcellular location">
    <subcellularLocation>
        <location evidence="1">Cell inner membrane</location>
        <topology evidence="1">Lipid-anchor</topology>
    </subcellularLocation>
</comment>
<protein>
    <submittedName>
        <fullName evidence="10">Putative membrane fusion protein</fullName>
    </submittedName>
</protein>
<evidence type="ECO:0000259" key="8">
    <source>
        <dbReference type="Pfam" id="PF25944"/>
    </source>
</evidence>
<evidence type="ECO:0000256" key="1">
    <source>
        <dbReference type="ARBA" id="ARBA00004519"/>
    </source>
</evidence>
<feature type="coiled-coil region" evidence="5">
    <location>
        <begin position="100"/>
        <end position="165"/>
    </location>
</feature>
<name>S6AIR5_METRE</name>
<evidence type="ECO:0000259" key="9">
    <source>
        <dbReference type="Pfam" id="PF25967"/>
    </source>
</evidence>
<dbReference type="SUPFAM" id="SSF111369">
    <property type="entry name" value="HlyD-like secretion proteins"/>
    <property type="match status" value="1"/>
</dbReference>
<dbReference type="GO" id="GO:0046677">
    <property type="term" value="P:response to antibiotic"/>
    <property type="evidence" value="ECO:0007669"/>
    <property type="project" value="TreeGrafter"/>
</dbReference>
<dbReference type="InterPro" id="IPR058624">
    <property type="entry name" value="MdtA-like_HH"/>
</dbReference>
<dbReference type="PATRIC" id="fig|1245471.3.peg.2618"/>
<feature type="domain" description="Multidrug resistance protein MdtA-like beta-barrel" evidence="8">
    <location>
        <begin position="205"/>
        <end position="291"/>
    </location>
</feature>
<evidence type="ECO:0000259" key="6">
    <source>
        <dbReference type="Pfam" id="PF25876"/>
    </source>
</evidence>
<dbReference type="InterPro" id="IPR006143">
    <property type="entry name" value="RND_pump_MFP"/>
</dbReference>
<dbReference type="STRING" id="1245471.PCA10_25880"/>
<evidence type="ECO:0000259" key="7">
    <source>
        <dbReference type="Pfam" id="PF25917"/>
    </source>
</evidence>
<dbReference type="EMBL" id="AP013068">
    <property type="protein sequence ID" value="BAN48320.1"/>
    <property type="molecule type" value="Genomic_DNA"/>
</dbReference>
<dbReference type="Gene3D" id="2.40.30.170">
    <property type="match status" value="1"/>
</dbReference>
<evidence type="ECO:0000256" key="3">
    <source>
        <dbReference type="ARBA" id="ARBA00022448"/>
    </source>
</evidence>
<dbReference type="GO" id="GO:0005886">
    <property type="term" value="C:plasma membrane"/>
    <property type="evidence" value="ECO:0007669"/>
    <property type="project" value="TreeGrafter"/>
</dbReference>
<keyword evidence="4 5" id="KW-0175">Coiled coil</keyword>
<dbReference type="Pfam" id="PF25917">
    <property type="entry name" value="BSH_RND"/>
    <property type="match status" value="1"/>
</dbReference>
<accession>S6AIR5</accession>
<feature type="domain" description="Multidrug resistance protein MdtA-like C-terminal permuted SH3" evidence="9">
    <location>
        <begin position="301"/>
        <end position="358"/>
    </location>
</feature>
<dbReference type="NCBIfam" id="TIGR01730">
    <property type="entry name" value="RND_mfp"/>
    <property type="match status" value="1"/>
</dbReference>
<dbReference type="OrthoDB" id="9791520at2"/>
<gene>
    <name evidence="10" type="ORF">PCA10_25880</name>
</gene>
<dbReference type="AlphaFoldDB" id="S6AIR5"/>
<dbReference type="Gene3D" id="1.10.287.470">
    <property type="entry name" value="Helix hairpin bin"/>
    <property type="match status" value="1"/>
</dbReference>
<dbReference type="InterPro" id="IPR058625">
    <property type="entry name" value="MdtA-like_BSH"/>
</dbReference>
<evidence type="ECO:0000313" key="11">
    <source>
        <dbReference type="Proteomes" id="UP000015503"/>
    </source>
</evidence>
<dbReference type="GO" id="GO:0022857">
    <property type="term" value="F:transmembrane transporter activity"/>
    <property type="evidence" value="ECO:0007669"/>
    <property type="project" value="InterPro"/>
</dbReference>